<evidence type="ECO:0000256" key="6">
    <source>
        <dbReference type="PIRSR" id="PIRSR000138-1"/>
    </source>
</evidence>
<comment type="cofactor">
    <cofactor evidence="1">
        <name>FMN</name>
        <dbReference type="ChEBI" id="CHEBI:58210"/>
    </cofactor>
</comment>
<dbReference type="EMBL" id="MWQN01000001">
    <property type="protein sequence ID" value="OPC80877.1"/>
    <property type="molecule type" value="Genomic_DNA"/>
</dbReference>
<evidence type="ECO:0000256" key="1">
    <source>
        <dbReference type="ARBA" id="ARBA00001917"/>
    </source>
</evidence>
<evidence type="ECO:0000256" key="4">
    <source>
        <dbReference type="ARBA" id="ARBA00023002"/>
    </source>
</evidence>
<dbReference type="Pfam" id="PF01070">
    <property type="entry name" value="FMN_dh"/>
    <property type="match status" value="1"/>
</dbReference>
<gene>
    <name evidence="10" type="ORF">B4N89_07860</name>
</gene>
<evidence type="ECO:0000256" key="5">
    <source>
        <dbReference type="ARBA" id="ARBA00024042"/>
    </source>
</evidence>
<evidence type="ECO:0000313" key="10">
    <source>
        <dbReference type="EMBL" id="OPC80877.1"/>
    </source>
</evidence>
<protein>
    <submittedName>
        <fullName evidence="10">Alpha-hydroxy-acid oxidizing enzyme</fullName>
    </submittedName>
</protein>
<dbReference type="GO" id="GO:0016614">
    <property type="term" value="F:oxidoreductase activity, acting on CH-OH group of donors"/>
    <property type="evidence" value="ECO:0007669"/>
    <property type="project" value="UniProtKB-ARBA"/>
</dbReference>
<feature type="active site" description="Proton acceptor" evidence="6">
    <location>
        <position position="257"/>
    </location>
</feature>
<dbReference type="Gene3D" id="3.20.20.70">
    <property type="entry name" value="Aldolase class I"/>
    <property type="match status" value="1"/>
</dbReference>
<dbReference type="SUPFAM" id="SSF51395">
    <property type="entry name" value="FMN-linked oxidoreductases"/>
    <property type="match status" value="1"/>
</dbReference>
<dbReference type="InterPro" id="IPR037396">
    <property type="entry name" value="FMN_HAD"/>
</dbReference>
<sequence>MSGVRFTVYDFEEAARARLDPVHVDFIAGGARDEITVRANEAAFARLQLLPRVLRGSFERDVCVTLFGGRASLPILLSPTAFHKLVDPEGEAATARAAAAAGAIMIVSMASTVAVGEVAAAARAAAEPGQAPPLWFQLYLQPDPGITEALVRRAEEAGCTALVVTVDSPVLGAGERNRRNGFHDLPPGMRCENLVDLRDGERGHIRQIAMSPEFSWEHVGRLRRCTDLPVLLKGVLHPEDARLAVRHGVDGLLLSNHGGRQLDTVPPTLELLPELVAAVAGRIPIVLDGGIRRGTDVVKALALGAIAVGIGRPVMWALAEGGEKGVRRLLHLLWDELDEALALCGASGLADLTPDLVRVPGWGSAPGPTVTPGADTRRGGGIG</sequence>
<dbReference type="PANTHER" id="PTHR10578:SF107">
    <property type="entry name" value="2-HYDROXYACID OXIDASE 1"/>
    <property type="match status" value="1"/>
</dbReference>
<organism evidence="10 11">
    <name type="scientific">Embleya scabrispora</name>
    <dbReference type="NCBI Taxonomy" id="159449"/>
    <lineage>
        <taxon>Bacteria</taxon>
        <taxon>Bacillati</taxon>
        <taxon>Actinomycetota</taxon>
        <taxon>Actinomycetes</taxon>
        <taxon>Kitasatosporales</taxon>
        <taxon>Streptomycetaceae</taxon>
        <taxon>Embleya</taxon>
    </lineage>
</organism>
<comment type="caution">
    <text evidence="10">The sequence shown here is derived from an EMBL/GenBank/DDBJ whole genome shotgun (WGS) entry which is preliminary data.</text>
</comment>
<comment type="similarity">
    <text evidence="5">Belongs to the FMN-dependent alpha-hydroxy acid dehydrogenase family.</text>
</comment>
<evidence type="ECO:0000313" key="11">
    <source>
        <dbReference type="Proteomes" id="UP000190037"/>
    </source>
</evidence>
<keyword evidence="4" id="KW-0560">Oxidoreductase</keyword>
<dbReference type="CDD" id="cd02809">
    <property type="entry name" value="alpha_hydroxyacid_oxid_FMN"/>
    <property type="match status" value="1"/>
</dbReference>
<accession>A0A1T3NVI8</accession>
<proteinExistence type="inferred from homology"/>
<feature type="binding site" evidence="7">
    <location>
        <position position="255"/>
    </location>
    <ligand>
        <name>FMN</name>
        <dbReference type="ChEBI" id="CHEBI:58210"/>
    </ligand>
</feature>
<feature type="binding site" evidence="7">
    <location>
        <position position="257"/>
    </location>
    <ligand>
        <name>glyoxylate</name>
        <dbReference type="ChEBI" id="CHEBI:36655"/>
    </ligand>
</feature>
<feature type="binding site" evidence="7">
    <location>
        <position position="233"/>
    </location>
    <ligand>
        <name>FMN</name>
        <dbReference type="ChEBI" id="CHEBI:58210"/>
    </ligand>
</feature>
<feature type="binding site" evidence="7">
    <location>
        <begin position="79"/>
        <end position="81"/>
    </location>
    <ligand>
        <name>FMN</name>
        <dbReference type="ChEBI" id="CHEBI:58210"/>
    </ligand>
</feature>
<evidence type="ECO:0000256" key="8">
    <source>
        <dbReference type="SAM" id="MobiDB-lite"/>
    </source>
</evidence>
<dbReference type="STRING" id="159449.B4N89_07860"/>
<reference evidence="10 11" key="1">
    <citation type="submission" date="2017-03" db="EMBL/GenBank/DDBJ databases">
        <title>Draft genome sequence of Streptomyces scabrisporus NF3, endophyte isolated from Amphipterygium adstringens.</title>
        <authorList>
            <person name="Vazquez M."/>
            <person name="Ceapa C.D."/>
            <person name="Rodriguez Luna D."/>
            <person name="Sanchez Esquivel S."/>
        </authorList>
    </citation>
    <scope>NUCLEOTIDE SEQUENCE [LARGE SCALE GENOMIC DNA]</scope>
    <source>
        <strain evidence="10 11">NF3</strain>
    </source>
</reference>
<feature type="domain" description="FMN hydroxy acid dehydrogenase" evidence="9">
    <location>
        <begin position="1"/>
        <end position="362"/>
    </location>
</feature>
<feature type="binding site" evidence="7">
    <location>
        <position position="260"/>
    </location>
    <ligand>
        <name>glyoxylate</name>
        <dbReference type="ChEBI" id="CHEBI:36655"/>
    </ligand>
</feature>
<feature type="region of interest" description="Disordered" evidence="8">
    <location>
        <begin position="361"/>
        <end position="383"/>
    </location>
</feature>
<feature type="binding site" evidence="7">
    <location>
        <begin position="311"/>
        <end position="312"/>
    </location>
    <ligand>
        <name>FMN</name>
        <dbReference type="ChEBI" id="CHEBI:58210"/>
    </ligand>
</feature>
<dbReference type="PROSITE" id="PS51349">
    <property type="entry name" value="FMN_HYDROXY_ACID_DH_2"/>
    <property type="match status" value="1"/>
</dbReference>
<keyword evidence="11" id="KW-1185">Reference proteome</keyword>
<dbReference type="Proteomes" id="UP000190037">
    <property type="component" value="Unassembled WGS sequence"/>
</dbReference>
<dbReference type="InterPro" id="IPR008259">
    <property type="entry name" value="FMN_hydac_DH_AS"/>
</dbReference>
<keyword evidence="2 7" id="KW-0285">Flavoprotein</keyword>
<feature type="binding site" evidence="7">
    <location>
        <position position="139"/>
    </location>
    <ligand>
        <name>glyoxylate</name>
        <dbReference type="ChEBI" id="CHEBI:36655"/>
    </ligand>
</feature>
<keyword evidence="3 7" id="KW-0288">FMN</keyword>
<evidence type="ECO:0000259" key="9">
    <source>
        <dbReference type="PROSITE" id="PS51349"/>
    </source>
</evidence>
<dbReference type="InterPro" id="IPR000262">
    <property type="entry name" value="FMN-dep_DH"/>
</dbReference>
<dbReference type="PANTHER" id="PTHR10578">
    <property type="entry name" value="S -2-HYDROXY-ACID OXIDASE-RELATED"/>
    <property type="match status" value="1"/>
</dbReference>
<feature type="binding site" evidence="7">
    <location>
        <position position="165"/>
    </location>
    <ligand>
        <name>FMN</name>
        <dbReference type="ChEBI" id="CHEBI:58210"/>
    </ligand>
</feature>
<dbReference type="GO" id="GO:0010181">
    <property type="term" value="F:FMN binding"/>
    <property type="evidence" value="ECO:0007669"/>
    <property type="project" value="InterPro"/>
</dbReference>
<feature type="binding site" evidence="7">
    <location>
        <position position="108"/>
    </location>
    <ligand>
        <name>FMN</name>
        <dbReference type="ChEBI" id="CHEBI:58210"/>
    </ligand>
</feature>
<name>A0A1T3NVI8_9ACTN</name>
<evidence type="ECO:0000256" key="3">
    <source>
        <dbReference type="ARBA" id="ARBA00022643"/>
    </source>
</evidence>
<feature type="binding site" evidence="7">
    <location>
        <begin position="288"/>
        <end position="292"/>
    </location>
    <ligand>
        <name>FMN</name>
        <dbReference type="ChEBI" id="CHEBI:58210"/>
    </ligand>
</feature>
<dbReference type="InterPro" id="IPR012133">
    <property type="entry name" value="Alpha-hydoxy_acid_DH_FMN"/>
</dbReference>
<dbReference type="InterPro" id="IPR013785">
    <property type="entry name" value="Aldolase_TIM"/>
</dbReference>
<evidence type="ECO:0000256" key="2">
    <source>
        <dbReference type="ARBA" id="ARBA00022630"/>
    </source>
</evidence>
<dbReference type="AlphaFoldDB" id="A0A1T3NVI8"/>
<feature type="binding site" evidence="7">
    <location>
        <position position="137"/>
    </location>
    <ligand>
        <name>FMN</name>
        <dbReference type="ChEBI" id="CHEBI:58210"/>
    </ligand>
</feature>
<evidence type="ECO:0000256" key="7">
    <source>
        <dbReference type="PIRSR" id="PIRSR000138-2"/>
    </source>
</evidence>
<dbReference type="FunFam" id="3.20.20.70:FF:000029">
    <property type="entry name" value="L-lactate dehydrogenase"/>
    <property type="match status" value="1"/>
</dbReference>
<dbReference type="PROSITE" id="PS00557">
    <property type="entry name" value="FMN_HYDROXY_ACID_DH_1"/>
    <property type="match status" value="1"/>
</dbReference>
<dbReference type="PIRSF" id="PIRSF000138">
    <property type="entry name" value="Al-hdrx_acd_dh"/>
    <property type="match status" value="1"/>
</dbReference>